<dbReference type="GO" id="GO:0004854">
    <property type="term" value="F:xanthine dehydrogenase activity"/>
    <property type="evidence" value="ECO:0007669"/>
    <property type="project" value="InterPro"/>
</dbReference>
<gene>
    <name evidence="8" type="primary">xdhA</name>
    <name evidence="8" type="ORF">GCM10010873_06570</name>
</gene>
<dbReference type="InterPro" id="IPR012675">
    <property type="entry name" value="Beta-grasp_dom_sf"/>
</dbReference>
<dbReference type="InterPro" id="IPR002346">
    <property type="entry name" value="Mopterin_DH_FAD-bd"/>
</dbReference>
<dbReference type="SUPFAM" id="SSF55447">
    <property type="entry name" value="CO dehydrogenase flavoprotein C-terminal domain-like"/>
    <property type="match status" value="1"/>
</dbReference>
<dbReference type="Proteomes" id="UP001157355">
    <property type="component" value="Unassembled WGS sequence"/>
</dbReference>
<dbReference type="PROSITE" id="PS00197">
    <property type="entry name" value="2FE2S_FER_1"/>
    <property type="match status" value="1"/>
</dbReference>
<dbReference type="EMBL" id="BSPP01000003">
    <property type="protein sequence ID" value="GLS85684.1"/>
    <property type="molecule type" value="Genomic_DNA"/>
</dbReference>
<sequence length="467" mass="50202">MTDTAFLLNGTPVRISGGSPTRTLLDYLREDQHLCGTKEGCNEGDCGACTVMVTDENGPRALNACILFLPQLHGKAVRTVEGISGPAGQLHPVQVEMIAHHGSQCGFCTPGFIASMAVAHTQGRTDFDTTLAGNLCRCTGYAPIIRAAEAAAHTPIPDWIHSDKVILSAQISSEGSGEAESLSGAFRPTNSDDLADWYQQNPTATLIAGATDVGLWVTKQLRDLGPVAFLNAVNDLQQIEQTPGHLHIGAGVTITQLRAAITPLHPSFAELLRRYASEQVRNAATIGGNIANGSPIGDGPPALIALGATLHLRRGDEMRTIPLETFFLDYRKQDRHPGEFVAGITIPTHAPALRCYKLTKRFDQDISAVLGCFNLTVEVDKITQARIAFGGMAGIPKRAAHVESALLNQPFTLETLHSALPEFAKDFQPLTDMRASSAYRLTTAQNLLIRYFHDLNGTQTNVLEVAL</sequence>
<dbReference type="InterPro" id="IPR014307">
    <property type="entry name" value="Xanthine_DH_ssu"/>
</dbReference>
<dbReference type="InterPro" id="IPR036683">
    <property type="entry name" value="CO_DH_flav_C_dom_sf"/>
</dbReference>
<dbReference type="InterPro" id="IPR006058">
    <property type="entry name" value="2Fe2S_fd_BS"/>
</dbReference>
<dbReference type="Gene3D" id="3.30.43.10">
    <property type="entry name" value="Uridine Diphospho-n-acetylenolpyruvylglucosamine Reductase, domain 2"/>
    <property type="match status" value="1"/>
</dbReference>
<accession>A0AA37WZG7</accession>
<comment type="caution">
    <text evidence="8">The sequence shown here is derived from an EMBL/GenBank/DDBJ whole genome shotgun (WGS) entry which is preliminary data.</text>
</comment>
<evidence type="ECO:0000256" key="4">
    <source>
        <dbReference type="ARBA" id="ARBA00023002"/>
    </source>
</evidence>
<keyword evidence="1" id="KW-0285">Flavoprotein</keyword>
<feature type="domain" description="FAD-binding PCMH-type" evidence="7">
    <location>
        <begin position="174"/>
        <end position="351"/>
    </location>
</feature>
<dbReference type="InterPro" id="IPR012175">
    <property type="entry name" value="Xanth_DH_ssu_bac"/>
</dbReference>
<dbReference type="Pfam" id="PF03450">
    <property type="entry name" value="CO_deh_flav_C"/>
    <property type="match status" value="1"/>
</dbReference>
<name>A0AA37WZG7_9RHOB</name>
<dbReference type="InterPro" id="IPR016169">
    <property type="entry name" value="FAD-bd_PCMH_sub2"/>
</dbReference>
<keyword evidence="2" id="KW-0479">Metal-binding</keyword>
<dbReference type="InterPro" id="IPR036884">
    <property type="entry name" value="2Fe-2S-bd_dom_sf"/>
</dbReference>
<dbReference type="InterPro" id="IPR016166">
    <property type="entry name" value="FAD-bd_PCMH"/>
</dbReference>
<dbReference type="InterPro" id="IPR016208">
    <property type="entry name" value="Ald_Oxase/xanthine_DH-like"/>
</dbReference>
<dbReference type="Pfam" id="PF00111">
    <property type="entry name" value="Fer2"/>
    <property type="match status" value="1"/>
</dbReference>
<dbReference type="InterPro" id="IPR001041">
    <property type="entry name" value="2Fe-2S_ferredoxin-type"/>
</dbReference>
<evidence type="ECO:0000259" key="6">
    <source>
        <dbReference type="PROSITE" id="PS51085"/>
    </source>
</evidence>
<dbReference type="Gene3D" id="3.10.20.30">
    <property type="match status" value="1"/>
</dbReference>
<feature type="domain" description="2Fe-2S ferredoxin-type" evidence="6">
    <location>
        <begin position="2"/>
        <end position="83"/>
    </location>
</feature>
<dbReference type="Gene3D" id="1.10.150.120">
    <property type="entry name" value="[2Fe-2S]-binding domain"/>
    <property type="match status" value="1"/>
</dbReference>
<organism evidence="8 9">
    <name type="scientific">Cypionkella aquatica</name>
    <dbReference type="NCBI Taxonomy" id="1756042"/>
    <lineage>
        <taxon>Bacteria</taxon>
        <taxon>Pseudomonadati</taxon>
        <taxon>Pseudomonadota</taxon>
        <taxon>Alphaproteobacteria</taxon>
        <taxon>Rhodobacterales</taxon>
        <taxon>Paracoccaceae</taxon>
        <taxon>Cypionkella</taxon>
    </lineage>
</organism>
<dbReference type="PANTHER" id="PTHR45444:SF3">
    <property type="entry name" value="XANTHINE DEHYDROGENASE"/>
    <property type="match status" value="1"/>
</dbReference>
<dbReference type="AlphaFoldDB" id="A0AA37WZG7"/>
<evidence type="ECO:0000256" key="1">
    <source>
        <dbReference type="ARBA" id="ARBA00022630"/>
    </source>
</evidence>
<dbReference type="InterPro" id="IPR002888">
    <property type="entry name" value="2Fe-2S-bd"/>
</dbReference>
<dbReference type="Gene3D" id="3.30.390.50">
    <property type="entry name" value="CO dehydrogenase flavoprotein, C-terminal domain"/>
    <property type="match status" value="1"/>
</dbReference>
<dbReference type="InterPro" id="IPR005107">
    <property type="entry name" value="CO_DH_flav_C"/>
</dbReference>
<dbReference type="PROSITE" id="PS51387">
    <property type="entry name" value="FAD_PCMH"/>
    <property type="match status" value="1"/>
</dbReference>
<dbReference type="GO" id="GO:0051537">
    <property type="term" value="F:2 iron, 2 sulfur cluster binding"/>
    <property type="evidence" value="ECO:0007669"/>
    <property type="project" value="InterPro"/>
</dbReference>
<evidence type="ECO:0000256" key="5">
    <source>
        <dbReference type="ARBA" id="ARBA00023004"/>
    </source>
</evidence>
<keyword evidence="5" id="KW-0408">Iron</keyword>
<dbReference type="SMART" id="SM01092">
    <property type="entry name" value="CO_deh_flav_C"/>
    <property type="match status" value="1"/>
</dbReference>
<dbReference type="RefSeq" id="WP_284323906.1">
    <property type="nucleotide sequence ID" value="NZ_BSPP01000003.1"/>
</dbReference>
<proteinExistence type="predicted"/>
<dbReference type="GO" id="GO:0005506">
    <property type="term" value="F:iron ion binding"/>
    <property type="evidence" value="ECO:0007669"/>
    <property type="project" value="InterPro"/>
</dbReference>
<protein>
    <submittedName>
        <fullName evidence="8">Xanthine dehydrogenase small subunit</fullName>
    </submittedName>
</protein>
<evidence type="ECO:0000313" key="8">
    <source>
        <dbReference type="EMBL" id="GLS85684.1"/>
    </source>
</evidence>
<keyword evidence="9" id="KW-1185">Reference proteome</keyword>
<dbReference type="Pfam" id="PF00941">
    <property type="entry name" value="FAD_binding_5"/>
    <property type="match status" value="1"/>
</dbReference>
<dbReference type="InterPro" id="IPR036010">
    <property type="entry name" value="2Fe-2S_ferredoxin-like_sf"/>
</dbReference>
<dbReference type="CDD" id="cd00207">
    <property type="entry name" value="fer2"/>
    <property type="match status" value="1"/>
</dbReference>
<reference evidence="8 9" key="1">
    <citation type="journal article" date="2014" name="Int. J. Syst. Evol. Microbiol.">
        <title>Complete genome sequence of Corynebacterium casei LMG S-19264T (=DSM 44701T), isolated from a smear-ripened cheese.</title>
        <authorList>
            <consortium name="US DOE Joint Genome Institute (JGI-PGF)"/>
            <person name="Walter F."/>
            <person name="Albersmeier A."/>
            <person name="Kalinowski J."/>
            <person name="Ruckert C."/>
        </authorList>
    </citation>
    <scope>NUCLEOTIDE SEQUENCE [LARGE SCALE GENOMIC DNA]</scope>
    <source>
        <strain evidence="8 9">NBRC 111766</strain>
    </source>
</reference>
<dbReference type="NCBIfam" id="TIGR02963">
    <property type="entry name" value="xanthine_xdhA"/>
    <property type="match status" value="1"/>
</dbReference>
<dbReference type="SUPFAM" id="SSF54292">
    <property type="entry name" value="2Fe-2S ferredoxin-like"/>
    <property type="match status" value="1"/>
</dbReference>
<keyword evidence="4" id="KW-0560">Oxidoreductase</keyword>
<evidence type="ECO:0000259" key="7">
    <source>
        <dbReference type="PROSITE" id="PS51387"/>
    </source>
</evidence>
<dbReference type="PIRSF" id="PIRSF036557">
    <property type="entry name" value="XdhA_RC"/>
    <property type="match status" value="1"/>
</dbReference>
<dbReference type="GO" id="GO:0071949">
    <property type="term" value="F:FAD binding"/>
    <property type="evidence" value="ECO:0007669"/>
    <property type="project" value="InterPro"/>
</dbReference>
<dbReference type="Gene3D" id="3.30.465.10">
    <property type="match status" value="1"/>
</dbReference>
<dbReference type="PANTHER" id="PTHR45444">
    <property type="entry name" value="XANTHINE DEHYDROGENASE"/>
    <property type="match status" value="1"/>
</dbReference>
<evidence type="ECO:0000256" key="3">
    <source>
        <dbReference type="ARBA" id="ARBA00022827"/>
    </source>
</evidence>
<evidence type="ECO:0000256" key="2">
    <source>
        <dbReference type="ARBA" id="ARBA00022723"/>
    </source>
</evidence>
<dbReference type="SUPFAM" id="SSF56176">
    <property type="entry name" value="FAD-binding/transporter-associated domain-like"/>
    <property type="match status" value="1"/>
</dbReference>
<evidence type="ECO:0000313" key="9">
    <source>
        <dbReference type="Proteomes" id="UP001157355"/>
    </source>
</evidence>
<keyword evidence="3" id="KW-0274">FAD</keyword>
<dbReference type="Pfam" id="PF01799">
    <property type="entry name" value="Fer2_2"/>
    <property type="match status" value="1"/>
</dbReference>
<dbReference type="SUPFAM" id="SSF47741">
    <property type="entry name" value="CO dehydrogenase ISP C-domain like"/>
    <property type="match status" value="1"/>
</dbReference>
<dbReference type="InterPro" id="IPR036318">
    <property type="entry name" value="FAD-bd_PCMH-like_sf"/>
</dbReference>
<dbReference type="PROSITE" id="PS51085">
    <property type="entry name" value="2FE2S_FER_2"/>
    <property type="match status" value="1"/>
</dbReference>
<dbReference type="InterPro" id="IPR016167">
    <property type="entry name" value="FAD-bd_PCMH_sub1"/>
</dbReference>